<reference evidence="1 2" key="1">
    <citation type="journal article" date="2007" name="Nature">
        <title>The medaka draft genome and insights into vertebrate genome evolution.</title>
        <authorList>
            <person name="Kasahara M."/>
            <person name="Naruse K."/>
            <person name="Sasaki S."/>
            <person name="Nakatani Y."/>
            <person name="Qu W."/>
            <person name="Ahsan B."/>
            <person name="Yamada T."/>
            <person name="Nagayasu Y."/>
            <person name="Doi K."/>
            <person name="Kasai Y."/>
            <person name="Jindo T."/>
            <person name="Kobayashi D."/>
            <person name="Shimada A."/>
            <person name="Toyoda A."/>
            <person name="Kuroki Y."/>
            <person name="Fujiyama A."/>
            <person name="Sasaki T."/>
            <person name="Shimizu A."/>
            <person name="Asakawa S."/>
            <person name="Shimizu N."/>
            <person name="Hashimoto S."/>
            <person name="Yang J."/>
            <person name="Lee Y."/>
            <person name="Matsushima K."/>
            <person name="Sugano S."/>
            <person name="Sakaizumi M."/>
            <person name="Narita T."/>
            <person name="Ohishi K."/>
            <person name="Haga S."/>
            <person name="Ohta F."/>
            <person name="Nomoto H."/>
            <person name="Nogata K."/>
            <person name="Morishita T."/>
            <person name="Endo T."/>
            <person name="Shin-I T."/>
            <person name="Takeda H."/>
            <person name="Morishita S."/>
            <person name="Kohara Y."/>
        </authorList>
    </citation>
    <scope>NUCLEOTIDE SEQUENCE [LARGE SCALE GENOMIC DNA]</scope>
    <source>
        <strain evidence="1 2">Hd-rR</strain>
    </source>
</reference>
<evidence type="ECO:0000313" key="1">
    <source>
        <dbReference type="Ensembl" id="ENSORLP00000039712.1"/>
    </source>
</evidence>
<organism evidence="1 2">
    <name type="scientific">Oryzias latipes</name>
    <name type="common">Japanese rice fish</name>
    <name type="synonym">Japanese killifish</name>
    <dbReference type="NCBI Taxonomy" id="8090"/>
    <lineage>
        <taxon>Eukaryota</taxon>
        <taxon>Metazoa</taxon>
        <taxon>Chordata</taxon>
        <taxon>Craniata</taxon>
        <taxon>Vertebrata</taxon>
        <taxon>Euteleostomi</taxon>
        <taxon>Actinopterygii</taxon>
        <taxon>Neopterygii</taxon>
        <taxon>Teleostei</taxon>
        <taxon>Neoteleostei</taxon>
        <taxon>Acanthomorphata</taxon>
        <taxon>Ovalentaria</taxon>
        <taxon>Atherinomorphae</taxon>
        <taxon>Beloniformes</taxon>
        <taxon>Adrianichthyidae</taxon>
        <taxon>Oryziinae</taxon>
        <taxon>Oryzias</taxon>
    </lineage>
</organism>
<protein>
    <submittedName>
        <fullName evidence="1">Uncharacterized protein</fullName>
    </submittedName>
</protein>
<reference evidence="1" key="2">
    <citation type="submission" date="2025-08" db="UniProtKB">
        <authorList>
            <consortium name="Ensembl"/>
        </authorList>
    </citation>
    <scope>IDENTIFICATION</scope>
    <source>
        <strain evidence="1">Hd-rR</strain>
    </source>
</reference>
<name>A0A3B3I7A5_ORYLA</name>
<keyword evidence="2" id="KW-1185">Reference proteome</keyword>
<dbReference type="GeneTree" id="ENSGT01110000270008"/>
<dbReference type="AlphaFoldDB" id="A0A3B3I7A5"/>
<dbReference type="Bgee" id="ENSORLG00000024350">
    <property type="expression patterns" value="Expressed in testis and 10 other cell types or tissues"/>
</dbReference>
<proteinExistence type="predicted"/>
<reference evidence="1" key="3">
    <citation type="submission" date="2025-09" db="UniProtKB">
        <authorList>
            <consortium name="Ensembl"/>
        </authorList>
    </citation>
    <scope>IDENTIFICATION</scope>
    <source>
        <strain evidence="1">Hd-rR</strain>
    </source>
</reference>
<dbReference type="Proteomes" id="UP000001038">
    <property type="component" value="Chromosome 24"/>
</dbReference>
<accession>A0A3B3I7A5</accession>
<dbReference type="Ensembl" id="ENSORLT00000032217.1">
    <property type="protein sequence ID" value="ENSORLP00000039712.1"/>
    <property type="gene ID" value="ENSORLG00000024350.1"/>
</dbReference>
<evidence type="ECO:0000313" key="2">
    <source>
        <dbReference type="Proteomes" id="UP000001038"/>
    </source>
</evidence>
<sequence>PRVHPSTPSKAHPLQLPTSLLLSPFVGHTVLSLDTQSCRWTHSPLFRTHSPFVGHTVLSLDTQSCRWTHSPLFRTHILFFGHTVLSLDTQSFLWTHSPVVGHTVLSSDTQSFRWTHSPFFGHTVLSLDTQSFFFGHTVLSLDTQSFLWTHSPVVGHTVLSSSTQDLPNTHHPSQPAAVSLCSRTPTYTTLSKSGIITRAAGETPHAQTPSCRAFTAHTLGCRCSAALSSAARLHAWTQSVSSHLSSRRILPLISSSALLD</sequence>